<feature type="compositionally biased region" description="Low complexity" evidence="4">
    <location>
        <begin position="1431"/>
        <end position="1455"/>
    </location>
</feature>
<gene>
    <name evidence="7" type="ORF">VZT92_009365</name>
</gene>
<protein>
    <recommendedName>
        <fullName evidence="9">Mitogen-activated protein kinase-binding protein 1-like</fullName>
    </recommendedName>
</protein>
<dbReference type="InterPro" id="IPR055292">
    <property type="entry name" value="MABP1"/>
</dbReference>
<feature type="region of interest" description="Disordered" evidence="4">
    <location>
        <begin position="1126"/>
        <end position="1173"/>
    </location>
</feature>
<keyword evidence="1 3" id="KW-0853">WD repeat</keyword>
<dbReference type="PROSITE" id="PS50082">
    <property type="entry name" value="WD_REPEATS_2"/>
    <property type="match status" value="1"/>
</dbReference>
<feature type="compositionally biased region" description="Low complexity" evidence="4">
    <location>
        <begin position="1072"/>
        <end position="1092"/>
    </location>
</feature>
<name>A0AAW1FIG6_ZOAVI</name>
<feature type="compositionally biased region" description="Pro residues" evidence="4">
    <location>
        <begin position="1267"/>
        <end position="1285"/>
    </location>
</feature>
<evidence type="ECO:0000259" key="6">
    <source>
        <dbReference type="Pfam" id="PF24782"/>
    </source>
</evidence>
<proteinExistence type="predicted"/>
<evidence type="ECO:0000256" key="3">
    <source>
        <dbReference type="PROSITE-ProRule" id="PRU00221"/>
    </source>
</evidence>
<feature type="repeat" description="WD" evidence="3">
    <location>
        <begin position="701"/>
        <end position="742"/>
    </location>
</feature>
<feature type="region of interest" description="Disordered" evidence="4">
    <location>
        <begin position="456"/>
        <end position="481"/>
    </location>
</feature>
<dbReference type="GO" id="GO:0005737">
    <property type="term" value="C:cytoplasm"/>
    <property type="evidence" value="ECO:0007669"/>
    <property type="project" value="TreeGrafter"/>
</dbReference>
<feature type="region of interest" description="Disordered" evidence="4">
    <location>
        <begin position="1405"/>
        <end position="1480"/>
    </location>
</feature>
<reference evidence="7 8" key="1">
    <citation type="journal article" date="2024" name="Genome Biol. Evol.">
        <title>Chromosome-level genome assembly of the viviparous eelpout Zoarces viviparus.</title>
        <authorList>
            <person name="Fuhrmann N."/>
            <person name="Brasseur M.V."/>
            <person name="Bakowski C.E."/>
            <person name="Podsiadlowski L."/>
            <person name="Prost S."/>
            <person name="Krehenwinkel H."/>
            <person name="Mayer C."/>
        </authorList>
    </citation>
    <scope>NUCLEOTIDE SEQUENCE [LARGE SCALE GENOMIC DNA]</scope>
    <source>
        <strain evidence="7">NO-MEL_2022_Ind0_liver</strain>
    </source>
</reference>
<accession>A0AAW1FIG6</accession>
<keyword evidence="8" id="KW-1185">Reference proteome</keyword>
<evidence type="ECO:0008006" key="9">
    <source>
        <dbReference type="Google" id="ProtNLM"/>
    </source>
</evidence>
<dbReference type="GO" id="GO:0043124">
    <property type="term" value="P:negative regulation of canonical NF-kappaB signal transduction"/>
    <property type="evidence" value="ECO:0007669"/>
    <property type="project" value="TreeGrafter"/>
</dbReference>
<evidence type="ECO:0000313" key="8">
    <source>
        <dbReference type="Proteomes" id="UP001488805"/>
    </source>
</evidence>
<dbReference type="InterPro" id="IPR056161">
    <property type="entry name" value="WD40_MABP1-WDR62_1st"/>
</dbReference>
<dbReference type="Proteomes" id="UP001488805">
    <property type="component" value="Unassembled WGS sequence"/>
</dbReference>
<feature type="region of interest" description="Disordered" evidence="4">
    <location>
        <begin position="1344"/>
        <end position="1374"/>
    </location>
</feature>
<feature type="compositionally biased region" description="Low complexity" evidence="4">
    <location>
        <begin position="1292"/>
        <end position="1304"/>
    </location>
</feature>
<keyword evidence="2" id="KW-0677">Repeat</keyword>
<evidence type="ECO:0000313" key="7">
    <source>
        <dbReference type="EMBL" id="KAK9534316.1"/>
    </source>
</evidence>
<feature type="compositionally biased region" description="Low complexity" evidence="4">
    <location>
        <begin position="1355"/>
        <end position="1367"/>
    </location>
</feature>
<feature type="compositionally biased region" description="Low complexity" evidence="4">
    <location>
        <begin position="1138"/>
        <end position="1152"/>
    </location>
</feature>
<dbReference type="Gene3D" id="2.130.10.10">
    <property type="entry name" value="YVTN repeat-like/Quinoprotein amine dehydrogenase"/>
    <property type="match status" value="4"/>
</dbReference>
<dbReference type="Pfam" id="PF24782">
    <property type="entry name" value="WD40_MABP1-WDR62_2nd"/>
    <property type="match status" value="1"/>
</dbReference>
<feature type="region of interest" description="Disordered" evidence="4">
    <location>
        <begin position="867"/>
        <end position="889"/>
    </location>
</feature>
<dbReference type="InterPro" id="IPR001680">
    <property type="entry name" value="WD40_rpt"/>
</dbReference>
<dbReference type="PANTHER" id="PTHR44813:SF1">
    <property type="entry name" value="MITOGEN-ACTIVATED PROTEIN KINASE-BINDING PROTEIN 1"/>
    <property type="match status" value="1"/>
</dbReference>
<dbReference type="SUPFAM" id="SSF50998">
    <property type="entry name" value="Quinoprotein alcohol dehydrogenase-like"/>
    <property type="match status" value="1"/>
</dbReference>
<dbReference type="InterPro" id="IPR011047">
    <property type="entry name" value="Quinoprotein_ADH-like_sf"/>
</dbReference>
<dbReference type="Pfam" id="PF24780">
    <property type="entry name" value="WD40_MABP1-WDR62_1st"/>
    <property type="match status" value="1"/>
</dbReference>
<dbReference type="InterPro" id="IPR015943">
    <property type="entry name" value="WD40/YVTN_repeat-like_dom_sf"/>
</dbReference>
<feature type="region of interest" description="Disordered" evidence="4">
    <location>
        <begin position="1067"/>
        <end position="1114"/>
    </location>
</feature>
<feature type="compositionally biased region" description="Polar residues" evidence="4">
    <location>
        <begin position="1235"/>
        <end position="1246"/>
    </location>
</feature>
<dbReference type="PROSITE" id="PS50294">
    <property type="entry name" value="WD_REPEATS_REGION"/>
    <property type="match status" value="1"/>
</dbReference>
<evidence type="ECO:0000256" key="2">
    <source>
        <dbReference type="ARBA" id="ARBA00022737"/>
    </source>
</evidence>
<feature type="compositionally biased region" description="Polar residues" evidence="4">
    <location>
        <begin position="458"/>
        <end position="480"/>
    </location>
</feature>
<dbReference type="EMBL" id="JBCEZU010000067">
    <property type="protein sequence ID" value="KAK9534316.1"/>
    <property type="molecule type" value="Genomic_DNA"/>
</dbReference>
<feature type="region of interest" description="Disordered" evidence="4">
    <location>
        <begin position="749"/>
        <end position="795"/>
    </location>
</feature>
<dbReference type="InterPro" id="IPR036322">
    <property type="entry name" value="WD40_repeat_dom_sf"/>
</dbReference>
<organism evidence="7 8">
    <name type="scientific">Zoarces viviparus</name>
    <name type="common">Viviparous eelpout</name>
    <name type="synonym">Blennius viviparus</name>
    <dbReference type="NCBI Taxonomy" id="48416"/>
    <lineage>
        <taxon>Eukaryota</taxon>
        <taxon>Metazoa</taxon>
        <taxon>Chordata</taxon>
        <taxon>Craniata</taxon>
        <taxon>Vertebrata</taxon>
        <taxon>Euteleostomi</taxon>
        <taxon>Actinopterygii</taxon>
        <taxon>Neopterygii</taxon>
        <taxon>Teleostei</taxon>
        <taxon>Neoteleostei</taxon>
        <taxon>Acanthomorphata</taxon>
        <taxon>Eupercaria</taxon>
        <taxon>Perciformes</taxon>
        <taxon>Cottioidei</taxon>
        <taxon>Zoarcales</taxon>
        <taxon>Zoarcidae</taxon>
        <taxon>Zoarcinae</taxon>
        <taxon>Zoarces</taxon>
    </lineage>
</organism>
<evidence type="ECO:0000259" key="5">
    <source>
        <dbReference type="Pfam" id="PF24780"/>
    </source>
</evidence>
<dbReference type="FunFam" id="2.130.10.10:FF:000046">
    <property type="entry name" value="WD repeat-containing protein 62 isoform 1"/>
    <property type="match status" value="1"/>
</dbReference>
<dbReference type="SMART" id="SM00320">
    <property type="entry name" value="WD40"/>
    <property type="match status" value="12"/>
</dbReference>
<evidence type="ECO:0000256" key="4">
    <source>
        <dbReference type="SAM" id="MobiDB-lite"/>
    </source>
</evidence>
<feature type="compositionally biased region" description="Basic and acidic residues" evidence="4">
    <location>
        <begin position="867"/>
        <end position="879"/>
    </location>
</feature>
<feature type="compositionally biased region" description="Basic and acidic residues" evidence="4">
    <location>
        <begin position="1155"/>
        <end position="1164"/>
    </location>
</feature>
<dbReference type="PANTHER" id="PTHR44813">
    <property type="entry name" value="MITOGEN-ACTIVATED PROTEIN KINASE-BINDING PROTEIN 1"/>
    <property type="match status" value="1"/>
</dbReference>
<feature type="compositionally biased region" description="Low complexity" evidence="4">
    <location>
        <begin position="750"/>
        <end position="764"/>
    </location>
</feature>
<feature type="region of interest" description="Disordered" evidence="4">
    <location>
        <begin position="968"/>
        <end position="1046"/>
    </location>
</feature>
<evidence type="ECO:0000256" key="1">
    <source>
        <dbReference type="ARBA" id="ARBA00022574"/>
    </source>
</evidence>
<feature type="domain" description="MABP1/WDR62 first WD40" evidence="5">
    <location>
        <begin position="52"/>
        <end position="381"/>
    </location>
</feature>
<dbReference type="SUPFAM" id="SSF50978">
    <property type="entry name" value="WD40 repeat-like"/>
    <property type="match status" value="1"/>
</dbReference>
<feature type="compositionally biased region" description="Acidic residues" evidence="4">
    <location>
        <begin position="1019"/>
        <end position="1028"/>
    </location>
</feature>
<dbReference type="InterPro" id="IPR056162">
    <property type="entry name" value="WD40_MABP1-WDR62_2nd"/>
</dbReference>
<dbReference type="GO" id="GO:0046330">
    <property type="term" value="P:positive regulation of JNK cascade"/>
    <property type="evidence" value="ECO:0007669"/>
    <property type="project" value="TreeGrafter"/>
</dbReference>
<feature type="region of interest" description="Disordered" evidence="4">
    <location>
        <begin position="1235"/>
        <end position="1320"/>
    </location>
</feature>
<comment type="caution">
    <text evidence="7">The sequence shown here is derived from an EMBL/GenBank/DDBJ whole genome shotgun (WGS) entry which is preliminary data.</text>
</comment>
<feature type="domain" description="MABP1/WDR62 second WD40" evidence="6">
    <location>
        <begin position="387"/>
        <end position="734"/>
    </location>
</feature>
<sequence length="1588" mass="172311">MTAEGGGTIRRRIKNLSIKLRRRSGTARHKEDLSGKVTLEKVLGITAPGNRALACDPQTGLLAYPAGCVVVLLNPRKNKQHHIFNSSRKAITTLAFSPDGKYVVTGESGHMPAVRVWAVSDRVQVSELHEHKYGVSCVSFSPNSKYIVSVGYQHDMMVNVWNWKKNVVVSANKVSSKVTAVSFSDDSSYFVTAGNRHVKFWYLDHAKTSKVNATVPLLGRSGLLGELRNNFFSDVACGRGRHASSTFCITSSGLLCEFNDRRLLDKWVELRASQATCLSVTDELIFCGCSDGTVRAFSPVNLHFLCTLPRPHCLGADIASMVDASQLFLSRPEARYPDTVAVSYDPASRWLSCVYNDHSVYVWDVRDLRDPRRAGKLYSALYHSSCVWSLEVYPEGGGGGGGAHLPPGSYLSCSSDNTIRLWNTDGHKIPTRNILSQDLQKVIYVDDNVSTLLDPESATVTSGTTEKAGSLGSDGQTDQSRAGIRTLKVSPDGQHLASGDRMGVLRIHDLDGMEEILNVQAHDSEILCLEFSKPDTGLQLLATASRDRLIHVLDAGRDYSLVQTLDEHSSSITAVRFAANEGKVRMISCGADKSVYFRTAQQMEEGLEFTRTHHVVRKTTLYDMDVEPTRKYAAVGCQDRSIRIFNISNGKQKKMYKGSQGEDGTLIKVQIDPSGLYIATSCSDKNISIFDFYSGECVATMFGHSEIVTGLKFSSDCRHLITVSGDSCIFVWRLSPELTIRMRQRLADLQPPSSTQTSQNTPQQKGVNLSREASSPRVVNMSSDSDKEEEEEEECRSCYMATAGCLEEEEETEMSDEKFCRDGKKDALGGRLPRRQWSRRTGSDGVLMVKSMLDLRLLDSYRPDEQVDQGAEHEVKTRPVDVSPSPPRPSGMGQYVGAGLHRTNHELGSSISLQVNTAWAENNEARTNQRPDFIPLSNHSPDMEAVVLYPDQWEDRVSLAGSEFQVKEGCPASGGHQDKPSPDSGCSLGFSSRLSSPVRPAGDDSELTEPLSVDGNSSELEEEEEDEGGGGAAAGRGATEVVSSQLVPQTPDQEAFLKEHFVTLADLSGSGSPIKASHSSSESISISSRFLSQNPAGSRTVFPLPSRISGGGGEVKAWPLVSEVRPLNQTQDRRVSWNQDQTQKQNQDQTSSVHDQAHPQDRINQDQPPQDVNQNQMAEETYSDHQTHRPPPLKKKIQTAVESKRNLGPMARAAAFHLNSSSGLRKAQSVQNLLTDSGNSSFSTSCPIREPQPLPPLRRPTTLPSSPRLPPSTALPPQIPSPASPRSPQQETAATAILSATSSAVGTPRKSSSSSSSTLVASRSYMSPTASSMAKISRSVSVGDGLNIPECGEDPPMTSSSSVTPSSQVKDTPPPLVAVVTSNAALATPPHASVFSVVVASSSLSNHGNQAAPPPRGLQARVPGKPLPDKPSLASLSSLASSSSSSRPTPVSVSPLTPPRQEEESQTPAGSGSVEPRDDADLPISVETCRALTNELQSCFKRATHLYRKVRGSSHDDSAPDQHQIAVVLSEAFQAMRAELDSLPLGVPSMLGLEERLVGVKTAALLEEYSLLLLQAVHHRVHNMEAHH</sequence>